<gene>
    <name evidence="3" type="ordered locus">Clos_1382</name>
</gene>
<dbReference type="OrthoDB" id="9776196at2"/>
<comment type="similarity">
    <text evidence="1">Belongs to the UPF0749 family.</text>
</comment>
<dbReference type="PANTHER" id="PTHR37313:SF2">
    <property type="entry name" value="UPF0749 PROTEIN YLXX"/>
    <property type="match status" value="1"/>
</dbReference>
<dbReference type="eggNOG" id="COG3879">
    <property type="taxonomic scope" value="Bacteria"/>
</dbReference>
<dbReference type="Gene3D" id="3.30.70.1880">
    <property type="entry name" value="Protein of unknown function DUF881"/>
    <property type="match status" value="1"/>
</dbReference>
<evidence type="ECO:0000256" key="2">
    <source>
        <dbReference type="SAM" id="Coils"/>
    </source>
</evidence>
<evidence type="ECO:0000256" key="1">
    <source>
        <dbReference type="ARBA" id="ARBA00009108"/>
    </source>
</evidence>
<proteinExistence type="inferred from homology"/>
<dbReference type="EMBL" id="CP000853">
    <property type="protein sequence ID" value="ABW18926.1"/>
    <property type="molecule type" value="Genomic_DNA"/>
</dbReference>
<protein>
    <recommendedName>
        <fullName evidence="5">Division initiation protein</fullName>
    </recommendedName>
</protein>
<evidence type="ECO:0000313" key="4">
    <source>
        <dbReference type="Proteomes" id="UP000000269"/>
    </source>
</evidence>
<dbReference type="PANTHER" id="PTHR37313">
    <property type="entry name" value="UPF0749 PROTEIN RV1825"/>
    <property type="match status" value="1"/>
</dbReference>
<dbReference type="HOGENOM" id="CLU_040273_4_1_9"/>
<dbReference type="InterPro" id="IPR010273">
    <property type="entry name" value="DUF881"/>
</dbReference>
<organism evidence="3 4">
    <name type="scientific">Alkaliphilus oremlandii (strain OhILAs)</name>
    <name type="common">Clostridium oremlandii (strain OhILAs)</name>
    <dbReference type="NCBI Taxonomy" id="350688"/>
    <lineage>
        <taxon>Bacteria</taxon>
        <taxon>Bacillati</taxon>
        <taxon>Bacillota</taxon>
        <taxon>Clostridia</taxon>
        <taxon>Peptostreptococcales</taxon>
        <taxon>Natronincolaceae</taxon>
        <taxon>Alkaliphilus</taxon>
    </lineage>
</organism>
<name>A8MH39_ALKOO</name>
<evidence type="ECO:0008006" key="5">
    <source>
        <dbReference type="Google" id="ProtNLM"/>
    </source>
</evidence>
<keyword evidence="2" id="KW-0175">Coiled coil</keyword>
<dbReference type="AlphaFoldDB" id="A8MH39"/>
<dbReference type="KEGG" id="aoe:Clos_1382"/>
<feature type="coiled-coil region" evidence="2">
    <location>
        <begin position="41"/>
        <end position="75"/>
    </location>
</feature>
<accession>A8MH39</accession>
<dbReference type="RefSeq" id="WP_012159238.1">
    <property type="nucleotide sequence ID" value="NC_009922.1"/>
</dbReference>
<sequence>MKDLKGKIALSALCIILGVTISTQLKTVNKSTGGVLSTQKAQQLALELKKLRTEKTTLTEELTQLELRLKEYELSEADENFIIRNLKNDLEKYQIVSGYKTVEGPGIILTIDDPIQTHLGEGESSSTIMYNYELLLSAVNILNGAGAEAISINDQRYTSMTEIYYTSNSVLVNSVPTLPPFVIKAIGDAESLEAALNIRFGIAEEMREGYNLQVNIKKENTITIPRYNKTTNFQYAKPMNATS</sequence>
<evidence type="ECO:0000313" key="3">
    <source>
        <dbReference type="EMBL" id="ABW18926.1"/>
    </source>
</evidence>
<keyword evidence="4" id="KW-1185">Reference proteome</keyword>
<reference evidence="4" key="1">
    <citation type="submission" date="2007-10" db="EMBL/GenBank/DDBJ databases">
        <title>Complete genome of Alkaliphilus oremlandii OhILAs.</title>
        <authorList>
            <person name="Copeland A."/>
            <person name="Lucas S."/>
            <person name="Lapidus A."/>
            <person name="Barry K."/>
            <person name="Detter J.C."/>
            <person name="Glavina del Rio T."/>
            <person name="Hammon N."/>
            <person name="Israni S."/>
            <person name="Dalin E."/>
            <person name="Tice H."/>
            <person name="Pitluck S."/>
            <person name="Chain P."/>
            <person name="Malfatti S."/>
            <person name="Shin M."/>
            <person name="Vergez L."/>
            <person name="Schmutz J."/>
            <person name="Larimer F."/>
            <person name="Land M."/>
            <person name="Hauser L."/>
            <person name="Kyrpides N."/>
            <person name="Mikhailova N."/>
            <person name="Stolz J.F."/>
            <person name="Dawson A."/>
            <person name="Fisher E."/>
            <person name="Crable B."/>
            <person name="Perera E."/>
            <person name="Lisak J."/>
            <person name="Ranganathan M."/>
            <person name="Basu P."/>
            <person name="Richardson P."/>
        </authorList>
    </citation>
    <scope>NUCLEOTIDE SEQUENCE [LARGE SCALE GENOMIC DNA]</scope>
    <source>
        <strain evidence="4">OhILAs</strain>
    </source>
</reference>
<dbReference type="Proteomes" id="UP000000269">
    <property type="component" value="Chromosome"/>
</dbReference>
<dbReference type="Pfam" id="PF05949">
    <property type="entry name" value="DUF881"/>
    <property type="match status" value="1"/>
</dbReference>
<dbReference type="STRING" id="350688.Clos_1382"/>